<sequence>MESVRVTKLNTKVSLVVCLLDSYTSSSPLGLNASIVLEGTLSKPVVTSKGTYIFNDLQAGAYRLCVNAQYYFEEYRDIEVGLENTLVHVTLSPRPSYPFKEKDTLLRASVSNEHGQPYSRALLVAVVQSDDSARSRLAQDKAEAGTDQLTVSSVTGKIVVGDRYLIRSRNSTQVAEELCLVEEVLEYQRRIRLARPLTHSYARGALLLPVVQTQSDERGEAVIAFANCRANRFDIKLDIVHSGRSLSKEVNLAEGGTTLAGKLQF</sequence>
<dbReference type="RefSeq" id="WP_258215335.1">
    <property type="nucleotide sequence ID" value="NZ_JANQBD010000016.1"/>
</dbReference>
<name>A0ABT1YKQ3_9BACL</name>
<evidence type="ECO:0000313" key="1">
    <source>
        <dbReference type="EMBL" id="MCR8633768.1"/>
    </source>
</evidence>
<reference evidence="1 2" key="1">
    <citation type="submission" date="2022-08" db="EMBL/GenBank/DDBJ databases">
        <title>Paenibacillus endoradicis sp. nov., Paenibacillus radicibacter sp. nov and Paenibacillus pararadicis sp. nov., three cold-adapted plant growth-promoting bacteria isolated from root of Larix gmelinii in Great Khingan.</title>
        <authorList>
            <person name="Xue H."/>
        </authorList>
    </citation>
    <scope>NUCLEOTIDE SEQUENCE [LARGE SCALE GENOMIC DNA]</scope>
    <source>
        <strain evidence="1 2">N5-1-1-5</strain>
    </source>
</reference>
<comment type="caution">
    <text evidence="1">The sequence shown here is derived from an EMBL/GenBank/DDBJ whole genome shotgun (WGS) entry which is preliminary data.</text>
</comment>
<keyword evidence="2" id="KW-1185">Reference proteome</keyword>
<evidence type="ECO:0008006" key="3">
    <source>
        <dbReference type="Google" id="ProtNLM"/>
    </source>
</evidence>
<evidence type="ECO:0000313" key="2">
    <source>
        <dbReference type="Proteomes" id="UP001300012"/>
    </source>
</evidence>
<organism evidence="1 2">
    <name type="scientific">Paenibacillus radicis</name>
    <name type="common">ex Xue et al. 2023</name>
    <dbReference type="NCBI Taxonomy" id="2972489"/>
    <lineage>
        <taxon>Bacteria</taxon>
        <taxon>Bacillati</taxon>
        <taxon>Bacillota</taxon>
        <taxon>Bacilli</taxon>
        <taxon>Bacillales</taxon>
        <taxon>Paenibacillaceae</taxon>
        <taxon>Paenibacillus</taxon>
    </lineage>
</organism>
<proteinExistence type="predicted"/>
<gene>
    <name evidence="1" type="ORF">NV381_21515</name>
</gene>
<accession>A0ABT1YKQ3</accession>
<protein>
    <recommendedName>
        <fullName evidence="3">Carboxypeptidase regulatory-like domain-containing protein</fullName>
    </recommendedName>
</protein>
<dbReference type="EMBL" id="JANQBD010000016">
    <property type="protein sequence ID" value="MCR8633768.1"/>
    <property type="molecule type" value="Genomic_DNA"/>
</dbReference>
<dbReference type="Proteomes" id="UP001300012">
    <property type="component" value="Unassembled WGS sequence"/>
</dbReference>